<organism evidence="5">
    <name type="scientific">Onchocerca ochengi</name>
    <name type="common">Filarial nematode worm</name>
    <dbReference type="NCBI Taxonomy" id="42157"/>
    <lineage>
        <taxon>Eukaryota</taxon>
        <taxon>Metazoa</taxon>
        <taxon>Ecdysozoa</taxon>
        <taxon>Nematoda</taxon>
        <taxon>Chromadorea</taxon>
        <taxon>Rhabditida</taxon>
        <taxon>Spirurina</taxon>
        <taxon>Spiruromorpha</taxon>
        <taxon>Filarioidea</taxon>
        <taxon>Onchocercidae</taxon>
        <taxon>Onchocerca</taxon>
    </lineage>
</organism>
<feature type="region of interest" description="Disordered" evidence="2">
    <location>
        <begin position="109"/>
        <end position="148"/>
    </location>
</feature>
<evidence type="ECO:0000313" key="3">
    <source>
        <dbReference type="EMBL" id="VDK82648.1"/>
    </source>
</evidence>
<evidence type="ECO:0000256" key="1">
    <source>
        <dbReference type="SAM" id="Coils"/>
    </source>
</evidence>
<proteinExistence type="predicted"/>
<keyword evidence="4" id="KW-1185">Reference proteome</keyword>
<dbReference type="InterPro" id="IPR000884">
    <property type="entry name" value="TSP1_rpt"/>
</dbReference>
<dbReference type="AlphaFoldDB" id="A0A182EEI6"/>
<reference evidence="3 4" key="2">
    <citation type="submission" date="2018-08" db="EMBL/GenBank/DDBJ databases">
        <authorList>
            <person name="Laetsch R D."/>
            <person name="Stevens L."/>
            <person name="Kumar S."/>
            <person name="Blaxter L. M."/>
        </authorList>
    </citation>
    <scope>NUCLEOTIDE SEQUENCE [LARGE SCALE GENOMIC DNA]</scope>
</reference>
<gene>
    <name evidence="3" type="ORF">NOO_LOCUS6493</name>
</gene>
<reference evidence="5" key="1">
    <citation type="submission" date="2016-06" db="UniProtKB">
        <authorList>
            <consortium name="WormBaseParasite"/>
        </authorList>
    </citation>
    <scope>IDENTIFICATION</scope>
</reference>
<accession>A0A182EEI6</accession>
<feature type="compositionally biased region" description="Polar residues" evidence="2">
    <location>
        <begin position="119"/>
        <end position="132"/>
    </location>
</feature>
<dbReference type="WBParaSite" id="nOo.2.0.1.t06493-RA">
    <property type="protein sequence ID" value="nOo.2.0.1.t06493-RA"/>
    <property type="gene ID" value="nOo.2.0.1.g06493"/>
</dbReference>
<evidence type="ECO:0000313" key="5">
    <source>
        <dbReference type="WBParaSite" id="nOo.2.0.1.t06493-RA"/>
    </source>
</evidence>
<evidence type="ECO:0000256" key="2">
    <source>
        <dbReference type="SAM" id="MobiDB-lite"/>
    </source>
</evidence>
<feature type="coiled-coil region" evidence="1">
    <location>
        <begin position="437"/>
        <end position="474"/>
    </location>
</feature>
<keyword evidence="1" id="KW-0175">Coiled coil</keyword>
<dbReference type="EMBL" id="UYRW01002035">
    <property type="protein sequence ID" value="VDK82648.1"/>
    <property type="molecule type" value="Genomic_DNA"/>
</dbReference>
<protein>
    <submittedName>
        <fullName evidence="5">Homeobox domain-containing protein</fullName>
    </submittedName>
</protein>
<evidence type="ECO:0000313" key="4">
    <source>
        <dbReference type="Proteomes" id="UP000271087"/>
    </source>
</evidence>
<dbReference type="Proteomes" id="UP000271087">
    <property type="component" value="Unassembled WGS sequence"/>
</dbReference>
<sequence>MQLRISSTSNARNSNAVIEESVTSSPFAEIITRASLLNNMKLESNDQQQKQTSTIANQISISESESNDQQQQQTSTIANQVSVSELESNDQQQQQTSTIANQGSIFELESNDQQQQQQTSTVTNQAPVSSMKQPPVASESPHVQQIHHQAPRASRFLPIRSSPNLPQEIDHSLIFAQNSQSKPKEIERSILFTPELREQIAIDEPDQIISSIGEEVSPSKVLVWMPPDIAAWMPEETANNNDKFPEITTTTLSPSGNLMTLPVFPLLNHFASETFVPQTNALSHLFSSTSLPPPSPQPAVMNSMKIPSDPQIMAPILVSDALIPMNAAGEPNREFPDQNLQLLLPESNMQIELIPMDIISRNYKSGISLQKPNQFSGEDQQAIPISSLPSKQIVEDNSNSEFAPSQKESDLLASAPETFTIEEPEINLQDDEIDFHETSYADKLSATEKQMKEMKEKMESLKKAMKEMQEAIGANSKIEAYQKAMNLNLVPRGPSTSTSLPAKSPTVINQSRIFLLSQNDNNVSNWSEWTGWQRCFCGKQIRTRICHYETSFLVSGCRGKSYESRPCNERDHCPTTTPLSTKISSISTTVKAKFSRSSLHQPLSIATAQKTNDMQINYFKDSNTNDDIDPAISDSS</sequence>
<feature type="region of interest" description="Disordered" evidence="2">
    <location>
        <begin position="1"/>
        <end position="22"/>
    </location>
</feature>
<dbReference type="PROSITE" id="PS50092">
    <property type="entry name" value="TSP1"/>
    <property type="match status" value="1"/>
</dbReference>
<name>A0A182EEI6_ONCOC</name>
<dbReference type="OrthoDB" id="5855801at2759"/>